<gene>
    <name evidence="1" type="ORF">GLOTRDRAFT_96037</name>
</gene>
<evidence type="ECO:0000313" key="2">
    <source>
        <dbReference type="Proteomes" id="UP000030669"/>
    </source>
</evidence>
<proteinExistence type="predicted"/>
<reference evidence="1 2" key="1">
    <citation type="journal article" date="2012" name="Science">
        <title>The Paleozoic origin of enzymatic lignin decomposition reconstructed from 31 fungal genomes.</title>
        <authorList>
            <person name="Floudas D."/>
            <person name="Binder M."/>
            <person name="Riley R."/>
            <person name="Barry K."/>
            <person name="Blanchette R.A."/>
            <person name="Henrissat B."/>
            <person name="Martinez A.T."/>
            <person name="Otillar R."/>
            <person name="Spatafora J.W."/>
            <person name="Yadav J.S."/>
            <person name="Aerts A."/>
            <person name="Benoit I."/>
            <person name="Boyd A."/>
            <person name="Carlson A."/>
            <person name="Copeland A."/>
            <person name="Coutinho P.M."/>
            <person name="de Vries R.P."/>
            <person name="Ferreira P."/>
            <person name="Findley K."/>
            <person name="Foster B."/>
            <person name="Gaskell J."/>
            <person name="Glotzer D."/>
            <person name="Gorecki P."/>
            <person name="Heitman J."/>
            <person name="Hesse C."/>
            <person name="Hori C."/>
            <person name="Igarashi K."/>
            <person name="Jurgens J.A."/>
            <person name="Kallen N."/>
            <person name="Kersten P."/>
            <person name="Kohler A."/>
            <person name="Kuees U."/>
            <person name="Kumar T.K.A."/>
            <person name="Kuo A."/>
            <person name="LaButti K."/>
            <person name="Larrondo L.F."/>
            <person name="Lindquist E."/>
            <person name="Ling A."/>
            <person name="Lombard V."/>
            <person name="Lucas S."/>
            <person name="Lundell T."/>
            <person name="Martin R."/>
            <person name="McLaughlin D.J."/>
            <person name="Morgenstern I."/>
            <person name="Morin E."/>
            <person name="Murat C."/>
            <person name="Nagy L.G."/>
            <person name="Nolan M."/>
            <person name="Ohm R.A."/>
            <person name="Patyshakuliyeva A."/>
            <person name="Rokas A."/>
            <person name="Ruiz-Duenas F.J."/>
            <person name="Sabat G."/>
            <person name="Salamov A."/>
            <person name="Samejima M."/>
            <person name="Schmutz J."/>
            <person name="Slot J.C."/>
            <person name="St John F."/>
            <person name="Stenlid J."/>
            <person name="Sun H."/>
            <person name="Sun S."/>
            <person name="Syed K."/>
            <person name="Tsang A."/>
            <person name="Wiebenga A."/>
            <person name="Young D."/>
            <person name="Pisabarro A."/>
            <person name="Eastwood D.C."/>
            <person name="Martin F."/>
            <person name="Cullen D."/>
            <person name="Grigoriev I.V."/>
            <person name="Hibbett D.S."/>
        </authorList>
    </citation>
    <scope>NUCLEOTIDE SEQUENCE [LARGE SCALE GENOMIC DNA]</scope>
    <source>
        <strain evidence="1 2">ATCC 11539</strain>
    </source>
</reference>
<organism evidence="1 2">
    <name type="scientific">Gloeophyllum trabeum (strain ATCC 11539 / FP-39264 / Madison 617)</name>
    <name type="common">Brown rot fungus</name>
    <dbReference type="NCBI Taxonomy" id="670483"/>
    <lineage>
        <taxon>Eukaryota</taxon>
        <taxon>Fungi</taxon>
        <taxon>Dikarya</taxon>
        <taxon>Basidiomycota</taxon>
        <taxon>Agaricomycotina</taxon>
        <taxon>Agaricomycetes</taxon>
        <taxon>Gloeophyllales</taxon>
        <taxon>Gloeophyllaceae</taxon>
        <taxon>Gloeophyllum</taxon>
    </lineage>
</organism>
<name>S7RGS5_GLOTA</name>
<dbReference type="KEGG" id="gtr:GLOTRDRAFT_96037"/>
<sequence length="306" mass="35476">MHSPANGRNMVHVHSYMKKFDCLNDYARHDWMELASELIPVMHWTRLHGVSHTVRHEVIDNDLASPPWEFKGKSLRQVRSELRRQGPKFMKAAESVEYVWPESRAFTSATAIVRVSSELADWGPTHIVATLEGDTYPVSQVIFAAYWAYWRLPPPAMRYTPTADGSSSMAELQVCSSANCPPYYSRAFKQVNRFLMSQDVQDLGLLPFYSLMKDLRTTRHDESIYKSPLYLDVVLRHLRKYCISSDGLLREYMQHVYSVWRIVEDCGLHAESCVWDALETVWRAGMQVMMERKLEHEHRKGSMVKG</sequence>
<keyword evidence="2" id="KW-1185">Reference proteome</keyword>
<dbReference type="EMBL" id="KB469309">
    <property type="protein sequence ID" value="EPQ51769.1"/>
    <property type="molecule type" value="Genomic_DNA"/>
</dbReference>
<dbReference type="GeneID" id="19309791"/>
<protein>
    <submittedName>
        <fullName evidence="1">Uncharacterized protein</fullName>
    </submittedName>
</protein>
<dbReference type="AlphaFoldDB" id="S7RGS5"/>
<dbReference type="HOGENOM" id="CLU_909287_0_0_1"/>
<evidence type="ECO:0000313" key="1">
    <source>
        <dbReference type="EMBL" id="EPQ51769.1"/>
    </source>
</evidence>
<dbReference type="Proteomes" id="UP000030669">
    <property type="component" value="Unassembled WGS sequence"/>
</dbReference>
<dbReference type="RefSeq" id="XP_007869672.1">
    <property type="nucleotide sequence ID" value="XM_007871481.1"/>
</dbReference>
<accession>S7RGS5</accession>